<comment type="caution">
    <text evidence="2">The sequence shown here is derived from an EMBL/GenBank/DDBJ whole genome shotgun (WGS) entry which is preliminary data.</text>
</comment>
<feature type="transmembrane region" description="Helical" evidence="1">
    <location>
        <begin position="182"/>
        <end position="204"/>
    </location>
</feature>
<dbReference type="STRING" id="1385369.N825_09350"/>
<feature type="transmembrane region" description="Helical" evidence="1">
    <location>
        <begin position="152"/>
        <end position="170"/>
    </location>
</feature>
<accession>W9GYU3</accession>
<feature type="transmembrane region" description="Helical" evidence="1">
    <location>
        <begin position="50"/>
        <end position="74"/>
    </location>
</feature>
<dbReference type="PANTHER" id="PTHR37422">
    <property type="entry name" value="TEICHURONIC ACID BIOSYNTHESIS PROTEIN TUAE"/>
    <property type="match status" value="1"/>
</dbReference>
<dbReference type="AlphaFoldDB" id="W9GYU3"/>
<protein>
    <recommendedName>
        <fullName evidence="4">Glucose-6-phosphate isomerase</fullName>
    </recommendedName>
</protein>
<feature type="transmembrane region" description="Helical" evidence="1">
    <location>
        <begin position="122"/>
        <end position="140"/>
    </location>
</feature>
<feature type="transmembrane region" description="Helical" evidence="1">
    <location>
        <begin position="391"/>
        <end position="411"/>
    </location>
</feature>
<evidence type="ECO:0000313" key="2">
    <source>
        <dbReference type="EMBL" id="EWY37776.1"/>
    </source>
</evidence>
<feature type="transmembrane region" description="Helical" evidence="1">
    <location>
        <begin position="20"/>
        <end position="38"/>
    </location>
</feature>
<name>W9GYU3_9PROT</name>
<dbReference type="PANTHER" id="PTHR37422:SF13">
    <property type="entry name" value="LIPOPOLYSACCHARIDE BIOSYNTHESIS PROTEIN PA4999-RELATED"/>
    <property type="match status" value="1"/>
</dbReference>
<dbReference type="InterPro" id="IPR051533">
    <property type="entry name" value="WaaL-like"/>
</dbReference>
<feature type="transmembrane region" description="Helical" evidence="1">
    <location>
        <begin position="263"/>
        <end position="286"/>
    </location>
</feature>
<organism evidence="2 3">
    <name type="scientific">Skermanella stibiiresistens SB22</name>
    <dbReference type="NCBI Taxonomy" id="1385369"/>
    <lineage>
        <taxon>Bacteria</taxon>
        <taxon>Pseudomonadati</taxon>
        <taxon>Pseudomonadota</taxon>
        <taxon>Alphaproteobacteria</taxon>
        <taxon>Rhodospirillales</taxon>
        <taxon>Azospirillaceae</taxon>
        <taxon>Skermanella</taxon>
    </lineage>
</organism>
<keyword evidence="1" id="KW-0472">Membrane</keyword>
<feature type="transmembrane region" description="Helical" evidence="1">
    <location>
        <begin position="298"/>
        <end position="318"/>
    </location>
</feature>
<evidence type="ECO:0000313" key="3">
    <source>
        <dbReference type="Proteomes" id="UP000019486"/>
    </source>
</evidence>
<sequence>MVPPQAQISQKMRFTVPVSLFFVGGFWAIVLLSCAAGLTSGTRFFYTPLAFVVGVVLFVRFPAAYLVHLWWLWFLTPFVRRVVDFKSGWTEFSPIMLAPYVVSLLMIVTVIRFLPRLSQRDMFPFVPIIVALAMAYPVGMMNAGFSPATFDALNWFLPVIMGIHIAFSWRSYDKLKIATERTFLMGAAVLGIYGIHQFFFLAPWDAFWMQVVQMDSIGRPAPMEVRIFGTLNSPGPYANMLAVALLIVLGAKGRLPFLAGMPAVVALLLSLVRAAWVGFAAGLLIMIAKMDMSKRAKLIAAVLLTLVTALPLLSVEAINKTVTTRIESMFGDEAKDDQSYKDRVHFFQTFIEDALSNPIGQGIGATGVATKISNNGKMGEHGVVDSGLLEVPFVLGWLGGILYLSGVAMLVRGTFKRRWSKGDGFVTVAESVALSILVQMIFTNMLTGFIGTMFWSFIGFSIAAERHWAAASRSQPEVQPR</sequence>
<keyword evidence="3" id="KW-1185">Reference proteome</keyword>
<proteinExistence type="predicted"/>
<keyword evidence="1" id="KW-0812">Transmembrane</keyword>
<keyword evidence="1" id="KW-1133">Transmembrane helix</keyword>
<feature type="transmembrane region" description="Helical" evidence="1">
    <location>
        <begin position="94"/>
        <end position="115"/>
    </location>
</feature>
<gene>
    <name evidence="2" type="ORF">N825_09350</name>
</gene>
<reference evidence="2 3" key="1">
    <citation type="submission" date="2013-08" db="EMBL/GenBank/DDBJ databases">
        <title>The genome sequence of Skermanella stibiiresistens.</title>
        <authorList>
            <person name="Zhu W."/>
            <person name="Wang G."/>
        </authorList>
    </citation>
    <scope>NUCLEOTIDE SEQUENCE [LARGE SCALE GENOMIC DNA]</scope>
    <source>
        <strain evidence="2 3">SB22</strain>
    </source>
</reference>
<evidence type="ECO:0000256" key="1">
    <source>
        <dbReference type="SAM" id="Phobius"/>
    </source>
</evidence>
<dbReference type="EMBL" id="AVFL01000023">
    <property type="protein sequence ID" value="EWY37776.1"/>
    <property type="molecule type" value="Genomic_DNA"/>
</dbReference>
<dbReference type="Proteomes" id="UP000019486">
    <property type="component" value="Unassembled WGS sequence"/>
</dbReference>
<evidence type="ECO:0008006" key="4">
    <source>
        <dbReference type="Google" id="ProtNLM"/>
    </source>
</evidence>